<accession>A0A2H3KZ77</accession>
<protein>
    <recommendedName>
        <fullName evidence="2">DNA primase/helicase Gp4 N-terminal Bacteriophage T7-like domain-containing protein</fullName>
    </recommendedName>
</protein>
<gene>
    <name evidence="3" type="ORF">A9Q02_21480</name>
</gene>
<dbReference type="Proteomes" id="UP000220922">
    <property type="component" value="Unassembled WGS sequence"/>
</dbReference>
<dbReference type="EMBL" id="LYXE01000022">
    <property type="protein sequence ID" value="PDW00940.1"/>
    <property type="molecule type" value="Genomic_DNA"/>
</dbReference>
<evidence type="ECO:0000256" key="1">
    <source>
        <dbReference type="SAM" id="MobiDB-lite"/>
    </source>
</evidence>
<evidence type="ECO:0000313" key="3">
    <source>
        <dbReference type="EMBL" id="PDW00940.1"/>
    </source>
</evidence>
<evidence type="ECO:0000259" key="2">
    <source>
        <dbReference type="SMART" id="SM00778"/>
    </source>
</evidence>
<dbReference type="GO" id="GO:0004386">
    <property type="term" value="F:helicase activity"/>
    <property type="evidence" value="ECO:0007669"/>
    <property type="project" value="InterPro"/>
</dbReference>
<dbReference type="GO" id="GO:0008270">
    <property type="term" value="F:zinc ion binding"/>
    <property type="evidence" value="ECO:0007669"/>
    <property type="project" value="InterPro"/>
</dbReference>
<dbReference type="Gene3D" id="3.90.580.10">
    <property type="entry name" value="Zinc finger, CHC2-type domain"/>
    <property type="match status" value="1"/>
</dbReference>
<dbReference type="OrthoDB" id="141658at2"/>
<organism evidence="3 4">
    <name type="scientific">Candidatus Chloroploca asiatica</name>
    <dbReference type="NCBI Taxonomy" id="1506545"/>
    <lineage>
        <taxon>Bacteria</taxon>
        <taxon>Bacillati</taxon>
        <taxon>Chloroflexota</taxon>
        <taxon>Chloroflexia</taxon>
        <taxon>Chloroflexales</taxon>
        <taxon>Chloroflexineae</taxon>
        <taxon>Oscillochloridaceae</taxon>
        <taxon>Candidatus Chloroploca</taxon>
    </lineage>
</organism>
<feature type="domain" description="DNA primase/helicase Gp4 N-terminal Bacteriophage T7-like" evidence="2">
    <location>
        <begin position="25"/>
        <end position="69"/>
    </location>
</feature>
<dbReference type="GO" id="GO:0003677">
    <property type="term" value="F:DNA binding"/>
    <property type="evidence" value="ECO:0007669"/>
    <property type="project" value="InterPro"/>
</dbReference>
<evidence type="ECO:0000313" key="4">
    <source>
        <dbReference type="Proteomes" id="UP000220922"/>
    </source>
</evidence>
<feature type="region of interest" description="Disordered" evidence="1">
    <location>
        <begin position="64"/>
        <end position="96"/>
    </location>
</feature>
<dbReference type="InterPro" id="IPR013237">
    <property type="entry name" value="Phage_T7_Gp4_N"/>
</dbReference>
<reference evidence="3 4" key="1">
    <citation type="submission" date="2016-05" db="EMBL/GenBank/DDBJ databases">
        <authorList>
            <person name="Lavstsen T."/>
            <person name="Jespersen J.S."/>
        </authorList>
    </citation>
    <scope>NUCLEOTIDE SEQUENCE [LARGE SCALE GENOMIC DNA]</scope>
    <source>
        <strain evidence="3 4">B7-9</strain>
    </source>
</reference>
<dbReference type="SMART" id="SM00778">
    <property type="entry name" value="Prim_Zn_Ribbon"/>
    <property type="match status" value="1"/>
</dbReference>
<comment type="caution">
    <text evidence="3">The sequence shown here is derived from an EMBL/GenBank/DDBJ whole genome shotgun (WGS) entry which is preliminary data.</text>
</comment>
<sequence>MPTYLHGALSAHLPPLRLVSRASQEYAGACPFCGGDERRSDRFHVWLTPTGRERYWCRRCNRKGPASELTNERPSRRPSQSAEPRRPRMNGPTPRQEHIPHYRALYALVATWAEANLHQPWNPEPLAYLRQRGFDLATMRWARLGYALRDPQSLVTFLERHVPWLLPYAEEAGVLTRDEMGETAHADRTPHAVSLRTHPNLCGRIVIPYLSAGEVCDLRTRRFPGKGYASLPGSYAWRGATVPLGWDATRGSEVVIITEGEFKALAATAAFRVGALPYPAIGHPGLNYFRPAWATALNRQGVRVAILAYDARATRPRDDDGHEHLAPEEAWTIRHGATLAAAGLQVLVLTLPLEPGAAKEDLDNFLLIHGPAALTWHLQTHVRPLAASIAALPRALLRAAGLDHHLGTA</sequence>
<dbReference type="AlphaFoldDB" id="A0A2H3KZ77"/>
<keyword evidence="4" id="KW-1185">Reference proteome</keyword>
<proteinExistence type="predicted"/>
<dbReference type="GO" id="GO:0006260">
    <property type="term" value="P:DNA replication"/>
    <property type="evidence" value="ECO:0007669"/>
    <property type="project" value="InterPro"/>
</dbReference>
<dbReference type="InterPro" id="IPR036977">
    <property type="entry name" value="DNA_primase_Znf_CHC2"/>
</dbReference>
<dbReference type="Gene3D" id="3.90.980.10">
    <property type="entry name" value="DNA primase, catalytic core, N-terminal domain"/>
    <property type="match status" value="1"/>
</dbReference>
<dbReference type="InterPro" id="IPR037068">
    <property type="entry name" value="DNA_primase_core_N_sf"/>
</dbReference>
<name>A0A2H3KZ77_9CHLR</name>
<dbReference type="RefSeq" id="WP_097650658.1">
    <property type="nucleotide sequence ID" value="NZ_LYXE01000022.1"/>
</dbReference>
<dbReference type="SUPFAM" id="SSF56731">
    <property type="entry name" value="DNA primase core"/>
    <property type="match status" value="1"/>
</dbReference>